<keyword evidence="10 11" id="KW-0560">Oxidoreductase</keyword>
<dbReference type="Gene3D" id="2.30.26.10">
    <property type="entry name" value="Dihydroorotate Dehydrogenase A, chain A, domain 2"/>
    <property type="match status" value="1"/>
</dbReference>
<evidence type="ECO:0000313" key="13">
    <source>
        <dbReference type="EMBL" id="KAL1879887.1"/>
    </source>
</evidence>
<dbReference type="SUPFAM" id="SSF51395">
    <property type="entry name" value="FMN-linked oxidoreductases"/>
    <property type="match status" value="1"/>
</dbReference>
<evidence type="ECO:0000256" key="1">
    <source>
        <dbReference type="ARBA" id="ARBA00001917"/>
    </source>
</evidence>
<dbReference type="CDD" id="cd04741">
    <property type="entry name" value="DHOD_1A_like"/>
    <property type="match status" value="1"/>
</dbReference>
<evidence type="ECO:0000313" key="14">
    <source>
        <dbReference type="Proteomes" id="UP001586593"/>
    </source>
</evidence>
<evidence type="ECO:0000256" key="8">
    <source>
        <dbReference type="ARBA" id="ARBA00022643"/>
    </source>
</evidence>
<proteinExistence type="inferred from homology"/>
<evidence type="ECO:0000256" key="10">
    <source>
        <dbReference type="ARBA" id="ARBA00023002"/>
    </source>
</evidence>
<dbReference type="Gene3D" id="3.20.20.70">
    <property type="entry name" value="Aldolase class I"/>
    <property type="match status" value="1"/>
</dbReference>
<dbReference type="InterPro" id="IPR033886">
    <property type="entry name" value="DHOD_1A"/>
</dbReference>
<evidence type="ECO:0000256" key="7">
    <source>
        <dbReference type="ARBA" id="ARBA00022630"/>
    </source>
</evidence>
<keyword evidence="9 11" id="KW-0665">Pyrimidine biosynthesis</keyword>
<sequence length="351" mass="36673">MAKSQPPIMEINPPLLNSANPWATTLDDLRSLYACASTGAVTTRTSLIKGFPHDSNKHKYLFFDSSDHAIAWDRASLRGPENASLNSLGYSPIALANYLGFIEAIAKEQPAASPITKYFIVSVTGAPEEVAESYRLIASAQRNITIPLAMEVNLSCPNIPGAPPPAYSGTSLARYLSVLDGLISSSGDDLPRLPFGLKTPPFTHDGQFRTLIDVLLASSERNSGLTPVSFITATNTLGSCLVLLEGNDNSGPVPSAQQPALPGAGFGGMAGAPLHPLALGNVATIRRLLDEHKEKLGHVRIIGVGGVLDTGGYSRMRSAGASAVGVGTGLGLKGIGIFKEIESGLSTVDGK</sequence>
<evidence type="ECO:0000256" key="4">
    <source>
        <dbReference type="ARBA" id="ARBA00008008"/>
    </source>
</evidence>
<dbReference type="EC" id="1.3.98.1" evidence="11"/>
<dbReference type="PANTHER" id="PTHR48109">
    <property type="entry name" value="DIHYDROOROTATE DEHYDROGENASE (QUINONE), MITOCHONDRIAL-RELATED"/>
    <property type="match status" value="1"/>
</dbReference>
<protein>
    <recommendedName>
        <fullName evidence="5 11">Dihydroorotate dehydrogenase (fumarate)</fullName>
        <ecNumber evidence="11">1.3.98.1</ecNumber>
    </recommendedName>
    <alternativeName>
        <fullName evidence="11">Dihydroorotate oxidase</fullName>
    </alternativeName>
</protein>
<comment type="subunit">
    <text evidence="11">Homodimer.</text>
</comment>
<dbReference type="PANTHER" id="PTHR48109:SF1">
    <property type="entry name" value="DIHYDROOROTATE DEHYDROGENASE (FUMARATE)"/>
    <property type="match status" value="1"/>
</dbReference>
<evidence type="ECO:0000259" key="12">
    <source>
        <dbReference type="Pfam" id="PF01180"/>
    </source>
</evidence>
<organism evidence="13 14">
    <name type="scientific">Phialemonium thermophilum</name>
    <dbReference type="NCBI Taxonomy" id="223376"/>
    <lineage>
        <taxon>Eukaryota</taxon>
        <taxon>Fungi</taxon>
        <taxon>Dikarya</taxon>
        <taxon>Ascomycota</taxon>
        <taxon>Pezizomycotina</taxon>
        <taxon>Sordariomycetes</taxon>
        <taxon>Sordariomycetidae</taxon>
        <taxon>Cephalothecales</taxon>
        <taxon>Cephalothecaceae</taxon>
        <taxon>Phialemonium</taxon>
    </lineage>
</organism>
<gene>
    <name evidence="13" type="ORF">VTK73DRAFT_6699</name>
</gene>
<evidence type="ECO:0000256" key="5">
    <source>
        <dbReference type="ARBA" id="ARBA00021374"/>
    </source>
</evidence>
<dbReference type="InterPro" id="IPR013785">
    <property type="entry name" value="Aldolase_TIM"/>
</dbReference>
<comment type="function">
    <text evidence="11">Catalyzes the conversion of dihydroorotate to orotate with fumarate as the electron acceptor.</text>
</comment>
<accession>A0ABR3XV53</accession>
<dbReference type="InterPro" id="IPR005720">
    <property type="entry name" value="Dihydroorotate_DH_cat"/>
</dbReference>
<comment type="caution">
    <text evidence="13">The sequence shown here is derived from an EMBL/GenBank/DDBJ whole genome shotgun (WGS) entry which is preliminary data.</text>
</comment>
<dbReference type="Proteomes" id="UP001586593">
    <property type="component" value="Unassembled WGS sequence"/>
</dbReference>
<feature type="domain" description="Dihydroorotate dehydrogenase catalytic" evidence="12">
    <location>
        <begin position="81"/>
        <end position="346"/>
    </location>
</feature>
<dbReference type="EMBL" id="JAZHXJ010000039">
    <property type="protein sequence ID" value="KAL1879887.1"/>
    <property type="molecule type" value="Genomic_DNA"/>
</dbReference>
<keyword evidence="6 11" id="KW-0963">Cytoplasm</keyword>
<comment type="similarity">
    <text evidence="4 11">Belongs to the dihydroorotate dehydrogenase family. Type 1 subfamily.</text>
</comment>
<comment type="cofactor">
    <cofactor evidence="1 11">
        <name>FMN</name>
        <dbReference type="ChEBI" id="CHEBI:58210"/>
    </cofactor>
</comment>
<reference evidence="13 14" key="1">
    <citation type="journal article" date="2024" name="Commun. Biol.">
        <title>Comparative genomic analysis of thermophilic fungi reveals convergent evolutionary adaptations and gene losses.</title>
        <authorList>
            <person name="Steindorff A.S."/>
            <person name="Aguilar-Pontes M.V."/>
            <person name="Robinson A.J."/>
            <person name="Andreopoulos B."/>
            <person name="LaButti K."/>
            <person name="Kuo A."/>
            <person name="Mondo S."/>
            <person name="Riley R."/>
            <person name="Otillar R."/>
            <person name="Haridas S."/>
            <person name="Lipzen A."/>
            <person name="Grimwood J."/>
            <person name="Schmutz J."/>
            <person name="Clum A."/>
            <person name="Reid I.D."/>
            <person name="Moisan M.C."/>
            <person name="Butler G."/>
            <person name="Nguyen T.T.M."/>
            <person name="Dewar K."/>
            <person name="Conant G."/>
            <person name="Drula E."/>
            <person name="Henrissat B."/>
            <person name="Hansel C."/>
            <person name="Singer S."/>
            <person name="Hutchinson M.I."/>
            <person name="de Vries R.P."/>
            <person name="Natvig D.O."/>
            <person name="Powell A.J."/>
            <person name="Tsang A."/>
            <person name="Grigoriev I.V."/>
        </authorList>
    </citation>
    <scope>NUCLEOTIDE SEQUENCE [LARGE SCALE GENOMIC DNA]</scope>
    <source>
        <strain evidence="13 14">ATCC 24622</strain>
    </source>
</reference>
<keyword evidence="14" id="KW-1185">Reference proteome</keyword>
<dbReference type="InterPro" id="IPR050074">
    <property type="entry name" value="DHO_dehydrogenase"/>
</dbReference>
<dbReference type="Pfam" id="PF01180">
    <property type="entry name" value="DHO_dh"/>
    <property type="match status" value="1"/>
</dbReference>
<keyword evidence="7 11" id="KW-0285">Flavoprotein</keyword>
<evidence type="ECO:0000256" key="3">
    <source>
        <dbReference type="ARBA" id="ARBA00004725"/>
    </source>
</evidence>
<evidence type="ECO:0000256" key="9">
    <source>
        <dbReference type="ARBA" id="ARBA00022975"/>
    </source>
</evidence>
<evidence type="ECO:0000256" key="2">
    <source>
        <dbReference type="ARBA" id="ARBA00004496"/>
    </source>
</evidence>
<name>A0ABR3XV53_9PEZI</name>
<keyword evidence="8 11" id="KW-0288">FMN</keyword>
<comment type="catalytic activity">
    <reaction evidence="11">
        <text>(S)-dihydroorotate + fumarate = orotate + succinate</text>
        <dbReference type="Rhea" id="RHEA:30059"/>
        <dbReference type="ChEBI" id="CHEBI:29806"/>
        <dbReference type="ChEBI" id="CHEBI:30031"/>
        <dbReference type="ChEBI" id="CHEBI:30839"/>
        <dbReference type="ChEBI" id="CHEBI:30864"/>
        <dbReference type="EC" id="1.3.98.1"/>
    </reaction>
</comment>
<evidence type="ECO:0000256" key="6">
    <source>
        <dbReference type="ARBA" id="ARBA00022490"/>
    </source>
</evidence>
<dbReference type="InterPro" id="IPR023359">
    <property type="entry name" value="Dihydro_DH_chainA_dom2"/>
</dbReference>
<evidence type="ECO:0000256" key="11">
    <source>
        <dbReference type="RuleBase" id="RU364042"/>
    </source>
</evidence>
<comment type="pathway">
    <text evidence="3 11">Pyrimidine metabolism; UMP biosynthesis via de novo pathway.</text>
</comment>
<comment type="subcellular location">
    <subcellularLocation>
        <location evidence="2 11">Cytoplasm</location>
    </subcellularLocation>
</comment>